<dbReference type="Proteomes" id="UP000271374">
    <property type="component" value="Unassembled WGS sequence"/>
</dbReference>
<dbReference type="PIRSF" id="PIRSF031505">
    <property type="entry name" value="GalT_short"/>
    <property type="match status" value="1"/>
</dbReference>
<proteinExistence type="predicted"/>
<dbReference type="InterPro" id="IPR036265">
    <property type="entry name" value="HIT-like_sf"/>
</dbReference>
<dbReference type="EMBL" id="RXNT01000001">
    <property type="protein sequence ID" value="RTR36132.1"/>
    <property type="molecule type" value="Genomic_DNA"/>
</dbReference>
<protein>
    <submittedName>
        <fullName evidence="3">DUF4931 domain-containing protein</fullName>
    </submittedName>
</protein>
<evidence type="ECO:0000259" key="2">
    <source>
        <dbReference type="Pfam" id="PF20956"/>
    </source>
</evidence>
<dbReference type="AlphaFoldDB" id="A0A431WKL2"/>
<evidence type="ECO:0000259" key="1">
    <source>
        <dbReference type="Pfam" id="PF16285"/>
    </source>
</evidence>
<comment type="caution">
    <text evidence="3">The sequence shown here is derived from an EMBL/GenBank/DDBJ whole genome shotgun (WGS) entry which is preliminary data.</text>
</comment>
<sequence length="259" mass="29822">MKDTHLLFNTSIGVQKPESIRNKNTSCPFCAREELTDIIAVEDSIILLKNKYPVLENAYQTVLIETDDCSSELSMYSKEHLVKLFTFAIKHWFEMEKSGRFESVLFFKNHGPLSGGTIAHPHMQLVGLKSIDYMENVTASVFEGNEIHEENGVVFSLSTEPKVGFYEFNVKMTDLNQIESFANYIQVAAHYILNDFIFRANSYNIFFYHVDNAIFAKIVPRFVTTPLYIGYSIPQVPTNLEQVRDDVIRRYFVKITNTL</sequence>
<dbReference type="InterPro" id="IPR046322">
    <property type="entry name" value="DUF4931"/>
</dbReference>
<name>A0A431WKL2_9BACI</name>
<dbReference type="Pfam" id="PF20956">
    <property type="entry name" value="DUF4931_C"/>
    <property type="match status" value="1"/>
</dbReference>
<keyword evidence="4" id="KW-1185">Reference proteome</keyword>
<feature type="domain" description="DUF4931" evidence="1">
    <location>
        <begin position="8"/>
        <end position="131"/>
    </location>
</feature>
<dbReference type="Pfam" id="PF16285">
    <property type="entry name" value="DUF4931_N"/>
    <property type="match status" value="1"/>
</dbReference>
<reference evidence="3 4" key="1">
    <citation type="submission" date="2018-12" db="EMBL/GenBank/DDBJ databases">
        <title>Bacillus yapensis draft genome sequence.</title>
        <authorList>
            <person name="Yu L."/>
            <person name="Xu X."/>
            <person name="Tang X."/>
        </authorList>
    </citation>
    <scope>NUCLEOTIDE SEQUENCE [LARGE SCALE GENOMIC DNA]</scope>
    <source>
        <strain evidence="3 4">XXST-01</strain>
    </source>
</reference>
<dbReference type="RefSeq" id="WP_126405339.1">
    <property type="nucleotide sequence ID" value="NZ_RXNT01000001.1"/>
</dbReference>
<dbReference type="InterPro" id="IPR012361">
    <property type="entry name" value="GalT_short"/>
</dbReference>
<feature type="domain" description="DUF4931" evidence="2">
    <location>
        <begin position="135"/>
        <end position="252"/>
    </location>
</feature>
<dbReference type="SUPFAM" id="SSF54197">
    <property type="entry name" value="HIT-like"/>
    <property type="match status" value="1"/>
</dbReference>
<evidence type="ECO:0000313" key="3">
    <source>
        <dbReference type="EMBL" id="RTR36132.1"/>
    </source>
</evidence>
<dbReference type="OrthoDB" id="1803128at2"/>
<dbReference type="Gene3D" id="3.30.428.10">
    <property type="entry name" value="HIT-like"/>
    <property type="match status" value="1"/>
</dbReference>
<dbReference type="InterPro" id="IPR049285">
    <property type="entry name" value="DUF4931_C"/>
</dbReference>
<accession>A0A431WKL2</accession>
<organism evidence="3 4">
    <name type="scientific">Bacillus yapensis</name>
    <dbReference type="NCBI Taxonomy" id="2492960"/>
    <lineage>
        <taxon>Bacteria</taxon>
        <taxon>Bacillati</taxon>
        <taxon>Bacillota</taxon>
        <taxon>Bacilli</taxon>
        <taxon>Bacillales</taxon>
        <taxon>Bacillaceae</taxon>
        <taxon>Bacillus</taxon>
    </lineage>
</organism>
<evidence type="ECO:0000313" key="4">
    <source>
        <dbReference type="Proteomes" id="UP000271374"/>
    </source>
</evidence>
<gene>
    <name evidence="3" type="ORF">EKG37_00815</name>
</gene>